<evidence type="ECO:0000256" key="1">
    <source>
        <dbReference type="ARBA" id="ARBA00005417"/>
    </source>
</evidence>
<keyword evidence="7" id="KW-1185">Reference proteome</keyword>
<dbReference type="EMBL" id="JABBNB010000025">
    <property type="protein sequence ID" value="NMO03622.1"/>
    <property type="molecule type" value="Genomic_DNA"/>
</dbReference>
<dbReference type="InterPro" id="IPR015856">
    <property type="entry name" value="ABC_transpr_CbiO/EcfA_su"/>
</dbReference>
<protein>
    <submittedName>
        <fullName evidence="6">ABC transporter ATP-binding protein</fullName>
    </submittedName>
</protein>
<dbReference type="PANTHER" id="PTHR43553:SF24">
    <property type="entry name" value="ENERGY-COUPLING FACTOR TRANSPORTER ATP-BINDING PROTEIN ECFA1"/>
    <property type="match status" value="1"/>
</dbReference>
<dbReference type="InterPro" id="IPR003593">
    <property type="entry name" value="AAA+_ATPase"/>
</dbReference>
<dbReference type="GO" id="GO:0043190">
    <property type="term" value="C:ATP-binding cassette (ABC) transporter complex"/>
    <property type="evidence" value="ECO:0007669"/>
    <property type="project" value="TreeGrafter"/>
</dbReference>
<proteinExistence type="inferred from homology"/>
<dbReference type="GO" id="GO:0016887">
    <property type="term" value="F:ATP hydrolysis activity"/>
    <property type="evidence" value="ECO:0007669"/>
    <property type="project" value="InterPro"/>
</dbReference>
<dbReference type="SMART" id="SM00382">
    <property type="entry name" value="AAA"/>
    <property type="match status" value="1"/>
</dbReference>
<dbReference type="Gene3D" id="3.40.50.300">
    <property type="entry name" value="P-loop containing nucleotide triphosphate hydrolases"/>
    <property type="match status" value="1"/>
</dbReference>
<evidence type="ECO:0000256" key="4">
    <source>
        <dbReference type="ARBA" id="ARBA00022840"/>
    </source>
</evidence>
<dbReference type="RefSeq" id="WP_170196127.1">
    <property type="nucleotide sequence ID" value="NZ_JABBNB010000025.1"/>
</dbReference>
<dbReference type="GO" id="GO:0042626">
    <property type="term" value="F:ATPase-coupled transmembrane transporter activity"/>
    <property type="evidence" value="ECO:0007669"/>
    <property type="project" value="TreeGrafter"/>
</dbReference>
<dbReference type="InterPro" id="IPR017871">
    <property type="entry name" value="ABC_transporter-like_CS"/>
</dbReference>
<gene>
    <name evidence="6" type="ORF">HH308_20615</name>
</gene>
<dbReference type="InterPro" id="IPR003439">
    <property type="entry name" value="ABC_transporter-like_ATP-bd"/>
</dbReference>
<comment type="similarity">
    <text evidence="1">Belongs to the ABC transporter superfamily.</text>
</comment>
<feature type="domain" description="ABC transporter" evidence="5">
    <location>
        <begin position="8"/>
        <end position="231"/>
    </location>
</feature>
<dbReference type="InterPro" id="IPR027417">
    <property type="entry name" value="P-loop_NTPase"/>
</dbReference>
<sequence>MTSAQSVVEFDGVTHGFGDRRVLTEVSTTLTERRVGIVGANGSGKSTLVRMINGLVEPDVGTVRVNGTEVTGRHRRRVRREVGFIFSDPDRQVIMPTVVEDVELSLSRSKLSGAERRTVVDDVLARFGLDGHADHPSHQLSGGQKQLLALASVLVTKPRIVVADEPTTLLDLRNTRMLGEVFAGLDQQLIVVSHDLDILTGFDRILVVDDGRIVCDDVPADALTFYRKLMS</sequence>
<dbReference type="PANTHER" id="PTHR43553">
    <property type="entry name" value="HEAVY METAL TRANSPORTER"/>
    <property type="match status" value="1"/>
</dbReference>
<evidence type="ECO:0000256" key="3">
    <source>
        <dbReference type="ARBA" id="ARBA00022741"/>
    </source>
</evidence>
<evidence type="ECO:0000313" key="7">
    <source>
        <dbReference type="Proteomes" id="UP000550729"/>
    </source>
</evidence>
<reference evidence="6 7" key="1">
    <citation type="submission" date="2020-04" db="EMBL/GenBank/DDBJ databases">
        <title>Gordonia sp. nov. TBRC 11910.</title>
        <authorList>
            <person name="Suriyachadkun C."/>
        </authorList>
    </citation>
    <scope>NUCLEOTIDE SEQUENCE [LARGE SCALE GENOMIC DNA]</scope>
    <source>
        <strain evidence="6 7">TBRC 11910</strain>
    </source>
</reference>
<comment type="caution">
    <text evidence="6">The sequence shown here is derived from an EMBL/GenBank/DDBJ whole genome shotgun (WGS) entry which is preliminary data.</text>
</comment>
<dbReference type="Proteomes" id="UP000550729">
    <property type="component" value="Unassembled WGS sequence"/>
</dbReference>
<dbReference type="CDD" id="cd03225">
    <property type="entry name" value="ABC_cobalt_CbiO_domain1"/>
    <property type="match status" value="1"/>
</dbReference>
<evidence type="ECO:0000313" key="6">
    <source>
        <dbReference type="EMBL" id="NMO03622.1"/>
    </source>
</evidence>
<keyword evidence="2" id="KW-0813">Transport</keyword>
<name>A0A848KZI1_9ACTN</name>
<evidence type="ECO:0000259" key="5">
    <source>
        <dbReference type="PROSITE" id="PS50893"/>
    </source>
</evidence>
<accession>A0A848KZI1</accession>
<organism evidence="6 7">
    <name type="scientific">Gordonia asplenii</name>
    <dbReference type="NCBI Taxonomy" id="2725283"/>
    <lineage>
        <taxon>Bacteria</taxon>
        <taxon>Bacillati</taxon>
        <taxon>Actinomycetota</taxon>
        <taxon>Actinomycetes</taxon>
        <taxon>Mycobacteriales</taxon>
        <taxon>Gordoniaceae</taxon>
        <taxon>Gordonia</taxon>
    </lineage>
</organism>
<dbReference type="PROSITE" id="PS00211">
    <property type="entry name" value="ABC_TRANSPORTER_1"/>
    <property type="match status" value="1"/>
</dbReference>
<evidence type="ECO:0000256" key="2">
    <source>
        <dbReference type="ARBA" id="ARBA00022448"/>
    </source>
</evidence>
<dbReference type="AlphaFoldDB" id="A0A848KZI1"/>
<dbReference type="Pfam" id="PF00005">
    <property type="entry name" value="ABC_tran"/>
    <property type="match status" value="1"/>
</dbReference>
<keyword evidence="4 6" id="KW-0067">ATP-binding</keyword>
<dbReference type="InterPro" id="IPR050095">
    <property type="entry name" value="ECF_ABC_transporter_ATP-bd"/>
</dbReference>
<dbReference type="PROSITE" id="PS50893">
    <property type="entry name" value="ABC_TRANSPORTER_2"/>
    <property type="match status" value="1"/>
</dbReference>
<keyword evidence="3" id="KW-0547">Nucleotide-binding</keyword>
<dbReference type="SUPFAM" id="SSF52540">
    <property type="entry name" value="P-loop containing nucleoside triphosphate hydrolases"/>
    <property type="match status" value="1"/>
</dbReference>
<dbReference type="GO" id="GO:0005524">
    <property type="term" value="F:ATP binding"/>
    <property type="evidence" value="ECO:0007669"/>
    <property type="project" value="UniProtKB-KW"/>
</dbReference>